<sequence length="280" mass="32550">VVDRAGIPYHGVYPVNNSCLFSTRKSAQLFWEEMMMSMKKYFDILLDTEPVSTKMTYEVLQHREIIEKNIQELQEKVFEGLQALGLLQDSYDAVKKTSSKEASKQKLINIAKRFRATQLEVHKLILESHASFSKLEEIALKPEAFTAIDYIDLLIKNEERNPQRVQALMASREAAKWTAEIRENSDWNPFDRPLEDLKKLGLEIKFDDEDCDVRVLFQEPNGFIRFLKKFSHLDLEPDVRECEFPLERLLEKGPISPFKTPLTLEKLLPPFRDGTVSNLQ</sequence>
<protein>
    <submittedName>
        <fullName evidence="1">Uncharacterized protein</fullName>
    </submittedName>
</protein>
<evidence type="ECO:0000313" key="1">
    <source>
        <dbReference type="EMBL" id="CAD7250097.1"/>
    </source>
</evidence>
<feature type="non-terminal residue" evidence="1">
    <location>
        <position position="280"/>
    </location>
</feature>
<dbReference type="EMBL" id="CAJPEV010002650">
    <property type="protein sequence ID" value="CAG0897632.1"/>
    <property type="molecule type" value="Genomic_DNA"/>
</dbReference>
<dbReference type="PANTHER" id="PTHR32046">
    <property type="entry name" value="G DOMAIN-CONTAINING PROTEIN"/>
    <property type="match status" value="1"/>
</dbReference>
<evidence type="ECO:0000313" key="2">
    <source>
        <dbReference type="Proteomes" id="UP000677054"/>
    </source>
</evidence>
<dbReference type="EMBL" id="LR902167">
    <property type="protein sequence ID" value="CAD7250097.1"/>
    <property type="molecule type" value="Genomic_DNA"/>
</dbReference>
<proteinExistence type="predicted"/>
<name>A0A7R9A9Q3_9CRUS</name>
<dbReference type="AlphaFoldDB" id="A0A7R9A9Q3"/>
<reference evidence="1" key="1">
    <citation type="submission" date="2020-11" db="EMBL/GenBank/DDBJ databases">
        <authorList>
            <person name="Tran Van P."/>
        </authorList>
    </citation>
    <scope>NUCLEOTIDE SEQUENCE</scope>
</reference>
<accession>A0A7R9A9Q3</accession>
<dbReference type="PANTHER" id="PTHR32046:SF11">
    <property type="entry name" value="IMMUNE-ASSOCIATED NUCLEOTIDE-BINDING PROTEIN 10-LIKE"/>
    <property type="match status" value="1"/>
</dbReference>
<organism evidence="1">
    <name type="scientific">Darwinula stevensoni</name>
    <dbReference type="NCBI Taxonomy" id="69355"/>
    <lineage>
        <taxon>Eukaryota</taxon>
        <taxon>Metazoa</taxon>
        <taxon>Ecdysozoa</taxon>
        <taxon>Arthropoda</taxon>
        <taxon>Crustacea</taxon>
        <taxon>Oligostraca</taxon>
        <taxon>Ostracoda</taxon>
        <taxon>Podocopa</taxon>
        <taxon>Podocopida</taxon>
        <taxon>Darwinulocopina</taxon>
        <taxon>Darwinuloidea</taxon>
        <taxon>Darwinulidae</taxon>
        <taxon>Darwinula</taxon>
    </lineage>
</organism>
<gene>
    <name evidence="1" type="ORF">DSTB1V02_LOCUS9880</name>
</gene>
<keyword evidence="2" id="KW-1185">Reference proteome</keyword>
<dbReference type="Proteomes" id="UP000677054">
    <property type="component" value="Unassembled WGS sequence"/>
</dbReference>